<name>A0ABP4WVY4_9MICC</name>
<evidence type="ECO:0000313" key="3">
    <source>
        <dbReference type="EMBL" id="GAA1764346.1"/>
    </source>
</evidence>
<evidence type="ECO:0000313" key="4">
    <source>
        <dbReference type="Proteomes" id="UP001501204"/>
    </source>
</evidence>
<keyword evidence="2" id="KW-0472">Membrane</keyword>
<feature type="transmembrane region" description="Helical" evidence="2">
    <location>
        <begin position="27"/>
        <end position="59"/>
    </location>
</feature>
<feature type="compositionally biased region" description="Low complexity" evidence="1">
    <location>
        <begin position="77"/>
        <end position="89"/>
    </location>
</feature>
<evidence type="ECO:0000256" key="2">
    <source>
        <dbReference type="SAM" id="Phobius"/>
    </source>
</evidence>
<dbReference type="RefSeq" id="WP_344122795.1">
    <property type="nucleotide sequence ID" value="NZ_BAAAOA010000028.1"/>
</dbReference>
<reference evidence="4" key="1">
    <citation type="journal article" date="2019" name="Int. J. Syst. Evol. Microbiol.">
        <title>The Global Catalogue of Microorganisms (GCM) 10K type strain sequencing project: providing services to taxonomists for standard genome sequencing and annotation.</title>
        <authorList>
            <consortium name="The Broad Institute Genomics Platform"/>
            <consortium name="The Broad Institute Genome Sequencing Center for Infectious Disease"/>
            <person name="Wu L."/>
            <person name="Ma J."/>
        </authorList>
    </citation>
    <scope>NUCLEOTIDE SEQUENCE [LARGE SCALE GENOMIC DNA]</scope>
    <source>
        <strain evidence="4">JCM 14735</strain>
    </source>
</reference>
<keyword evidence="2" id="KW-0812">Transmembrane</keyword>
<comment type="caution">
    <text evidence="3">The sequence shown here is derived from an EMBL/GenBank/DDBJ whole genome shotgun (WGS) entry which is preliminary data.</text>
</comment>
<accession>A0ABP4WVY4</accession>
<protein>
    <submittedName>
        <fullName evidence="3">Uncharacterized protein</fullName>
    </submittedName>
</protein>
<dbReference type="EMBL" id="BAAAOA010000028">
    <property type="protein sequence ID" value="GAA1764346.1"/>
    <property type="molecule type" value="Genomic_DNA"/>
</dbReference>
<proteinExistence type="predicted"/>
<keyword evidence="4" id="KW-1185">Reference proteome</keyword>
<evidence type="ECO:0000256" key="1">
    <source>
        <dbReference type="SAM" id="MobiDB-lite"/>
    </source>
</evidence>
<feature type="region of interest" description="Disordered" evidence="1">
    <location>
        <begin position="68"/>
        <end position="89"/>
    </location>
</feature>
<keyword evidence="2" id="KW-1133">Transmembrane helix</keyword>
<organism evidence="3 4">
    <name type="scientific">Kocuria aegyptia</name>
    <dbReference type="NCBI Taxonomy" id="330943"/>
    <lineage>
        <taxon>Bacteria</taxon>
        <taxon>Bacillati</taxon>
        <taxon>Actinomycetota</taxon>
        <taxon>Actinomycetes</taxon>
        <taxon>Micrococcales</taxon>
        <taxon>Micrococcaceae</taxon>
        <taxon>Kocuria</taxon>
    </lineage>
</organism>
<sequence length="89" mass="9655">MLFLAAAAVFWYLFATGQQNRWTALSVLTVLIALEATALLSAFDSLWPLALMAGGGFLLRRALGRRHAAEQTKTSSERTSSPSEEPGSR</sequence>
<dbReference type="Proteomes" id="UP001501204">
    <property type="component" value="Unassembled WGS sequence"/>
</dbReference>
<gene>
    <name evidence="3" type="ORF">GCM10009767_23890</name>
</gene>